<dbReference type="Proteomes" id="UP000030665">
    <property type="component" value="Unassembled WGS sequence"/>
</dbReference>
<keyword evidence="7" id="KW-0539">Nucleus</keyword>
<keyword evidence="10" id="KW-1185">Reference proteome</keyword>
<dbReference type="STRING" id="36087.A0A077Z0N8"/>
<dbReference type="InterPro" id="IPR032042">
    <property type="entry name" value="POT1PC"/>
</dbReference>
<evidence type="ECO:0000313" key="9">
    <source>
        <dbReference type="EMBL" id="CDW52140.1"/>
    </source>
</evidence>
<dbReference type="Pfam" id="PF16686">
    <property type="entry name" value="POT1PC"/>
    <property type="match status" value="1"/>
</dbReference>
<keyword evidence="5" id="KW-0779">Telomere</keyword>
<name>A0A077Z0N8_TRITR</name>
<sequence length="457" mass="51130">MSPADKICAGVKDIVIASLEHQGYAHLDLDFPSSSPTLLYCVGVLRTDSLGCRHLNSDDVVPLHSFVEVDAKCGFYTGRRMLVEFANFDESTLQQLVEGQLLLLSGFDVGYQPSGSTESAHLTLRAENEASKIWIVETAFLSSTLPARSGYIPLSDLYMSGPSLGLYAVVSSWRCQENNDGSKSLTLKLIDSSIRPDRPVTCHLKFEANTPIPPLKGQGFYVIRFHRISCSKRHGAVELYGIVGRRGLSFELWHCLIGSIANRLPCKHKACTLTEEDQVQVDRLHVWYEMDVKSDRSQLSPEDEFQLVESFTPGLYCNIIAKVICVFPSVLFPDCSIIRATDGTVPPSSIRLAVLEDEQLGNAPARMLDLMESHSNLLFDVFAYGSHSQYAKSLRFAQYVAFFNLHLHYKLYQPMQAALTMHSGNANGRRIEVLKSNSYLLEEIRQRVQSYFPDEAE</sequence>
<dbReference type="GO" id="GO:0016233">
    <property type="term" value="P:telomere capping"/>
    <property type="evidence" value="ECO:0007669"/>
    <property type="project" value="TreeGrafter"/>
</dbReference>
<keyword evidence="6" id="KW-0238">DNA-binding</keyword>
<keyword evidence="4" id="KW-0158">Chromosome</keyword>
<dbReference type="PANTHER" id="PTHR14513">
    <property type="entry name" value="PROTECTION OF TELOMERES 1"/>
    <property type="match status" value="1"/>
</dbReference>
<evidence type="ECO:0000313" key="10">
    <source>
        <dbReference type="Proteomes" id="UP000030665"/>
    </source>
</evidence>
<evidence type="ECO:0000256" key="3">
    <source>
        <dbReference type="ARBA" id="ARBA00008442"/>
    </source>
</evidence>
<reference evidence="9" key="1">
    <citation type="submission" date="2014-01" db="EMBL/GenBank/DDBJ databases">
        <authorList>
            <person name="Aslett M."/>
        </authorList>
    </citation>
    <scope>NUCLEOTIDE SEQUENCE</scope>
</reference>
<dbReference type="SUPFAM" id="SSF50249">
    <property type="entry name" value="Nucleic acid-binding proteins"/>
    <property type="match status" value="1"/>
</dbReference>
<evidence type="ECO:0000256" key="5">
    <source>
        <dbReference type="ARBA" id="ARBA00022895"/>
    </source>
</evidence>
<dbReference type="PANTHER" id="PTHR14513:SF0">
    <property type="entry name" value="PROTECTION OF TELOMERES PROTEIN 1"/>
    <property type="match status" value="1"/>
</dbReference>
<dbReference type="GO" id="GO:0000783">
    <property type="term" value="C:nuclear telomere cap complex"/>
    <property type="evidence" value="ECO:0007669"/>
    <property type="project" value="TreeGrafter"/>
</dbReference>
<organism evidence="9 10">
    <name type="scientific">Trichuris trichiura</name>
    <name type="common">Whipworm</name>
    <name type="synonym">Trichocephalus trichiurus</name>
    <dbReference type="NCBI Taxonomy" id="36087"/>
    <lineage>
        <taxon>Eukaryota</taxon>
        <taxon>Metazoa</taxon>
        <taxon>Ecdysozoa</taxon>
        <taxon>Nematoda</taxon>
        <taxon>Enoplea</taxon>
        <taxon>Dorylaimia</taxon>
        <taxon>Trichinellida</taxon>
        <taxon>Trichuridae</taxon>
        <taxon>Trichuris</taxon>
    </lineage>
</organism>
<dbReference type="EMBL" id="HG805815">
    <property type="protein sequence ID" value="CDW52140.1"/>
    <property type="molecule type" value="Genomic_DNA"/>
</dbReference>
<dbReference type="InterPro" id="IPR028389">
    <property type="entry name" value="POT1"/>
</dbReference>
<protein>
    <recommendedName>
        <fullName evidence="8">Protection of telomeres protein 1 ssDNA-binding domain-containing protein</fullName>
    </recommendedName>
</protein>
<dbReference type="AlphaFoldDB" id="A0A077Z0N8"/>
<comment type="similarity">
    <text evidence="3">Belongs to the telombin family.</text>
</comment>
<proteinExistence type="inferred from homology"/>
<evidence type="ECO:0000256" key="4">
    <source>
        <dbReference type="ARBA" id="ARBA00022454"/>
    </source>
</evidence>
<accession>A0A077Z0N8</accession>
<feature type="domain" description="Protection of telomeres protein 1 ssDNA-binding" evidence="8">
    <location>
        <begin position="309"/>
        <end position="451"/>
    </location>
</feature>
<evidence type="ECO:0000256" key="6">
    <source>
        <dbReference type="ARBA" id="ARBA00023125"/>
    </source>
</evidence>
<dbReference type="GO" id="GO:0010521">
    <property type="term" value="F:telomerase inhibitor activity"/>
    <property type="evidence" value="ECO:0007669"/>
    <property type="project" value="TreeGrafter"/>
</dbReference>
<dbReference type="InterPro" id="IPR012340">
    <property type="entry name" value="NA-bd_OB-fold"/>
</dbReference>
<evidence type="ECO:0000256" key="7">
    <source>
        <dbReference type="ARBA" id="ARBA00023242"/>
    </source>
</evidence>
<dbReference type="GO" id="GO:0098505">
    <property type="term" value="F:G-rich strand telomeric DNA binding"/>
    <property type="evidence" value="ECO:0007669"/>
    <property type="project" value="TreeGrafter"/>
</dbReference>
<dbReference type="OrthoDB" id="10287029at2759"/>
<dbReference type="Gene3D" id="2.40.50.140">
    <property type="entry name" value="Nucleic acid-binding proteins"/>
    <property type="match status" value="2"/>
</dbReference>
<comment type="subcellular location">
    <subcellularLocation>
        <location evidence="2">Chromosome</location>
        <location evidence="2">Telomere</location>
    </subcellularLocation>
    <subcellularLocation>
        <location evidence="1">Nucleus</location>
    </subcellularLocation>
</comment>
<evidence type="ECO:0000256" key="1">
    <source>
        <dbReference type="ARBA" id="ARBA00004123"/>
    </source>
</evidence>
<gene>
    <name evidence="9" type="ORF">TTRE_0000039901</name>
</gene>
<reference evidence="9" key="2">
    <citation type="submission" date="2014-03" db="EMBL/GenBank/DDBJ databases">
        <title>The whipworm genome and dual-species transcriptomics of an intimate host-pathogen interaction.</title>
        <authorList>
            <person name="Foth B.J."/>
            <person name="Tsai I.J."/>
            <person name="Reid A.J."/>
            <person name="Bancroft A.J."/>
            <person name="Nichol S."/>
            <person name="Tracey A."/>
            <person name="Holroyd N."/>
            <person name="Cotton J.A."/>
            <person name="Stanley E.J."/>
            <person name="Zarowiecki M."/>
            <person name="Liu J.Z."/>
            <person name="Huckvale T."/>
            <person name="Cooper P.J."/>
            <person name="Grencis R.K."/>
            <person name="Berriman M."/>
        </authorList>
    </citation>
    <scope>NUCLEOTIDE SEQUENCE [LARGE SCALE GENOMIC DNA]</scope>
</reference>
<evidence type="ECO:0000259" key="8">
    <source>
        <dbReference type="Pfam" id="PF16686"/>
    </source>
</evidence>
<evidence type="ECO:0000256" key="2">
    <source>
        <dbReference type="ARBA" id="ARBA00004574"/>
    </source>
</evidence>
<dbReference type="GO" id="GO:0032210">
    <property type="term" value="P:regulation of telomere maintenance via telomerase"/>
    <property type="evidence" value="ECO:0007669"/>
    <property type="project" value="TreeGrafter"/>
</dbReference>